<evidence type="ECO:0000313" key="1">
    <source>
        <dbReference type="EMBL" id="KYP58076.1"/>
    </source>
</evidence>
<gene>
    <name evidence="1" type="ORF">KK1_004367</name>
</gene>
<evidence type="ECO:0000313" key="2">
    <source>
        <dbReference type="Proteomes" id="UP000075243"/>
    </source>
</evidence>
<dbReference type="STRING" id="3821.A0A151STG8"/>
<name>A0A151STG8_CAJCA</name>
<sequence>MCEIKKSTIGYVFLLAGGAISWKSVKQTIFASSIMEAKFVACFEATIQTNWLQNFISGLGIVDSIAKPLKMLFVNSAAVFKNDKYSKGAKHMKLKYFVVKKKVLKQRMSIEHISTNLMIVCPLTNGLLPKKFIEHVKNMGIIVTNDC</sequence>
<dbReference type="Proteomes" id="UP000075243">
    <property type="component" value="Chromosome 11"/>
</dbReference>
<dbReference type="EMBL" id="CM003613">
    <property type="protein sequence ID" value="KYP58076.1"/>
    <property type="molecule type" value="Genomic_DNA"/>
</dbReference>
<protein>
    <submittedName>
        <fullName evidence="1">Retrovirus-related Pol polyprotein from transposon TNT 1-94</fullName>
    </submittedName>
</protein>
<keyword evidence="2" id="KW-1185">Reference proteome</keyword>
<proteinExistence type="predicted"/>
<dbReference type="Gramene" id="C.cajan_04263.t">
    <property type="protein sequence ID" value="C.cajan_04263.t.cds1"/>
    <property type="gene ID" value="C.cajan_04263"/>
</dbReference>
<dbReference type="CDD" id="cd09272">
    <property type="entry name" value="RNase_HI_RT_Ty1"/>
    <property type="match status" value="1"/>
</dbReference>
<reference evidence="1 2" key="1">
    <citation type="journal article" date="2012" name="Nat. Biotechnol.">
        <title>Draft genome sequence of pigeonpea (Cajanus cajan), an orphan legume crop of resource-poor farmers.</title>
        <authorList>
            <person name="Varshney R.K."/>
            <person name="Chen W."/>
            <person name="Li Y."/>
            <person name="Bharti A.K."/>
            <person name="Saxena R.K."/>
            <person name="Schlueter J.A."/>
            <person name="Donoghue M.T."/>
            <person name="Azam S."/>
            <person name="Fan G."/>
            <person name="Whaley A.M."/>
            <person name="Farmer A.D."/>
            <person name="Sheridan J."/>
            <person name="Iwata A."/>
            <person name="Tuteja R."/>
            <person name="Penmetsa R.V."/>
            <person name="Wu W."/>
            <person name="Upadhyaya H.D."/>
            <person name="Yang S.P."/>
            <person name="Shah T."/>
            <person name="Saxena K.B."/>
            <person name="Michael T."/>
            <person name="McCombie W.R."/>
            <person name="Yang B."/>
            <person name="Zhang G."/>
            <person name="Yang H."/>
            <person name="Wang J."/>
            <person name="Spillane C."/>
            <person name="Cook D.R."/>
            <person name="May G.D."/>
            <person name="Xu X."/>
            <person name="Jackson S.A."/>
        </authorList>
    </citation>
    <scope>NUCLEOTIDE SEQUENCE [LARGE SCALE GENOMIC DNA]</scope>
    <source>
        <strain evidence="2">cv. Asha</strain>
    </source>
</reference>
<organism evidence="1 2">
    <name type="scientific">Cajanus cajan</name>
    <name type="common">Pigeon pea</name>
    <name type="synonym">Cajanus indicus</name>
    <dbReference type="NCBI Taxonomy" id="3821"/>
    <lineage>
        <taxon>Eukaryota</taxon>
        <taxon>Viridiplantae</taxon>
        <taxon>Streptophyta</taxon>
        <taxon>Embryophyta</taxon>
        <taxon>Tracheophyta</taxon>
        <taxon>Spermatophyta</taxon>
        <taxon>Magnoliopsida</taxon>
        <taxon>eudicotyledons</taxon>
        <taxon>Gunneridae</taxon>
        <taxon>Pentapetalae</taxon>
        <taxon>rosids</taxon>
        <taxon>fabids</taxon>
        <taxon>Fabales</taxon>
        <taxon>Fabaceae</taxon>
        <taxon>Papilionoideae</taxon>
        <taxon>50 kb inversion clade</taxon>
        <taxon>NPAAA clade</taxon>
        <taxon>indigoferoid/millettioid clade</taxon>
        <taxon>Phaseoleae</taxon>
        <taxon>Cajanus</taxon>
    </lineage>
</organism>
<accession>A0A151STG8</accession>
<dbReference type="AlphaFoldDB" id="A0A151STG8"/>